<reference evidence="1" key="1">
    <citation type="submission" date="2014-11" db="EMBL/GenBank/DDBJ databases">
        <authorList>
            <person name="Amaro Gonzalez C."/>
        </authorList>
    </citation>
    <scope>NUCLEOTIDE SEQUENCE</scope>
</reference>
<proteinExistence type="predicted"/>
<evidence type="ECO:0000313" key="1">
    <source>
        <dbReference type="EMBL" id="JAH70900.1"/>
    </source>
</evidence>
<accession>A0A0E9V0E4</accession>
<dbReference type="AlphaFoldDB" id="A0A0E9V0E4"/>
<sequence length="43" mass="4605">MSLSLSFLPQSQERITIELSHSSCNPCSVGSKRILHGNLGGGY</sequence>
<reference evidence="1" key="2">
    <citation type="journal article" date="2015" name="Fish Shellfish Immunol.">
        <title>Early steps in the European eel (Anguilla anguilla)-Vibrio vulnificus interaction in the gills: Role of the RtxA13 toxin.</title>
        <authorList>
            <person name="Callol A."/>
            <person name="Pajuelo D."/>
            <person name="Ebbesson L."/>
            <person name="Teles M."/>
            <person name="MacKenzie S."/>
            <person name="Amaro C."/>
        </authorList>
    </citation>
    <scope>NUCLEOTIDE SEQUENCE</scope>
</reference>
<organism evidence="1">
    <name type="scientific">Anguilla anguilla</name>
    <name type="common">European freshwater eel</name>
    <name type="synonym">Muraena anguilla</name>
    <dbReference type="NCBI Taxonomy" id="7936"/>
    <lineage>
        <taxon>Eukaryota</taxon>
        <taxon>Metazoa</taxon>
        <taxon>Chordata</taxon>
        <taxon>Craniata</taxon>
        <taxon>Vertebrata</taxon>
        <taxon>Euteleostomi</taxon>
        <taxon>Actinopterygii</taxon>
        <taxon>Neopterygii</taxon>
        <taxon>Teleostei</taxon>
        <taxon>Anguilliformes</taxon>
        <taxon>Anguillidae</taxon>
        <taxon>Anguilla</taxon>
    </lineage>
</organism>
<protein>
    <submittedName>
        <fullName evidence="1">Uncharacterized protein</fullName>
    </submittedName>
</protein>
<dbReference type="EMBL" id="GBXM01037677">
    <property type="protein sequence ID" value="JAH70900.1"/>
    <property type="molecule type" value="Transcribed_RNA"/>
</dbReference>
<name>A0A0E9V0E4_ANGAN</name>